<evidence type="ECO:0000256" key="1">
    <source>
        <dbReference type="SAM" id="Phobius"/>
    </source>
</evidence>
<reference evidence="2" key="1">
    <citation type="journal article" date="2021" name="PeerJ">
        <title>Extensive microbial diversity within the chicken gut microbiome revealed by metagenomics and culture.</title>
        <authorList>
            <person name="Gilroy R."/>
            <person name="Ravi A."/>
            <person name="Getino M."/>
            <person name="Pursley I."/>
            <person name="Horton D.L."/>
            <person name="Alikhan N.F."/>
            <person name="Baker D."/>
            <person name="Gharbi K."/>
            <person name="Hall N."/>
            <person name="Watson M."/>
            <person name="Adriaenssens E.M."/>
            <person name="Foster-Nyarko E."/>
            <person name="Jarju S."/>
            <person name="Secka A."/>
            <person name="Antonio M."/>
            <person name="Oren A."/>
            <person name="Chaudhuri R.R."/>
            <person name="La Ragione R."/>
            <person name="Hildebrand F."/>
            <person name="Pallen M.J."/>
        </authorList>
    </citation>
    <scope>NUCLEOTIDE SEQUENCE</scope>
    <source>
        <strain evidence="2">CHK192-9172</strain>
    </source>
</reference>
<keyword evidence="1" id="KW-0472">Membrane</keyword>
<keyword evidence="1" id="KW-0812">Transmembrane</keyword>
<feature type="transmembrane region" description="Helical" evidence="1">
    <location>
        <begin position="87"/>
        <end position="105"/>
    </location>
</feature>
<proteinExistence type="predicted"/>
<dbReference type="GO" id="GO:0005886">
    <property type="term" value="C:plasma membrane"/>
    <property type="evidence" value="ECO:0007669"/>
    <property type="project" value="InterPro"/>
</dbReference>
<organism evidence="2 3">
    <name type="scientific">Candidatus Eubacterium avistercoris</name>
    <dbReference type="NCBI Taxonomy" id="2838567"/>
    <lineage>
        <taxon>Bacteria</taxon>
        <taxon>Bacillati</taxon>
        <taxon>Bacillota</taxon>
        <taxon>Clostridia</taxon>
        <taxon>Eubacteriales</taxon>
        <taxon>Eubacteriaceae</taxon>
        <taxon>Eubacterium</taxon>
    </lineage>
</organism>
<comment type="caution">
    <text evidence="2">The sequence shown here is derived from an EMBL/GenBank/DDBJ whole genome shotgun (WGS) entry which is preliminary data.</text>
</comment>
<feature type="transmembrane region" description="Helical" evidence="1">
    <location>
        <begin position="12"/>
        <end position="31"/>
    </location>
</feature>
<dbReference type="InterPro" id="IPR012651">
    <property type="entry name" value="Thia_Transptr_ThiT"/>
</dbReference>
<dbReference type="Proteomes" id="UP000824024">
    <property type="component" value="Unassembled WGS sequence"/>
</dbReference>
<evidence type="ECO:0000313" key="3">
    <source>
        <dbReference type="Proteomes" id="UP000824024"/>
    </source>
</evidence>
<feature type="transmembrane region" description="Helical" evidence="1">
    <location>
        <begin position="159"/>
        <end position="180"/>
    </location>
</feature>
<protein>
    <submittedName>
        <fullName evidence="2">Energy-coupled thiamine transporter ThiT</fullName>
    </submittedName>
</protein>
<dbReference type="Pfam" id="PF09515">
    <property type="entry name" value="Thia_YuaJ"/>
    <property type="match status" value="1"/>
</dbReference>
<accession>A0A9D2D2V6</accession>
<name>A0A9D2D2V6_9FIRM</name>
<gene>
    <name evidence="2" type="ORF">IAA08_06220</name>
</gene>
<evidence type="ECO:0000313" key="2">
    <source>
        <dbReference type="EMBL" id="HIZ07514.1"/>
    </source>
</evidence>
<dbReference type="Gene3D" id="1.10.1760.20">
    <property type="match status" value="1"/>
</dbReference>
<feature type="transmembrane region" description="Helical" evidence="1">
    <location>
        <begin position="61"/>
        <end position="81"/>
    </location>
</feature>
<keyword evidence="1" id="KW-1133">Transmembrane helix</keyword>
<sequence>MKSSGCFYKKKIFVCILLTAVAYLISLYHIIELPAGGSVTFCSTLFLYLITYFFGVRTGAVWGAAYGLCKVLTALATDIYAPEISDLILDYMAGYAAVSLGGLVRMRKGKAFGTLQIGYLAGMAARFAVACISGMCFYYDRGQSAWENLRYVAAYNGGYILAEGMICFGILCIPPVIEALSYLKEGFEKKDADITLEEF</sequence>
<dbReference type="GO" id="GO:0015234">
    <property type="term" value="F:thiamine transmembrane transporter activity"/>
    <property type="evidence" value="ECO:0007669"/>
    <property type="project" value="InterPro"/>
</dbReference>
<dbReference type="EMBL" id="DXCH01000177">
    <property type="protein sequence ID" value="HIZ07514.1"/>
    <property type="molecule type" value="Genomic_DNA"/>
</dbReference>
<dbReference type="AlphaFoldDB" id="A0A9D2D2V6"/>
<feature type="transmembrane region" description="Helical" evidence="1">
    <location>
        <begin position="37"/>
        <end position="54"/>
    </location>
</feature>
<feature type="transmembrane region" description="Helical" evidence="1">
    <location>
        <begin position="117"/>
        <end position="139"/>
    </location>
</feature>
<reference evidence="2" key="2">
    <citation type="submission" date="2021-04" db="EMBL/GenBank/DDBJ databases">
        <authorList>
            <person name="Gilroy R."/>
        </authorList>
    </citation>
    <scope>NUCLEOTIDE SEQUENCE</scope>
    <source>
        <strain evidence="2">CHK192-9172</strain>
    </source>
</reference>